<comment type="caution">
    <text evidence="1">The sequence shown here is derived from an EMBL/GenBank/DDBJ whole genome shotgun (WGS) entry which is preliminary data.</text>
</comment>
<dbReference type="GO" id="GO:0030686">
    <property type="term" value="C:90S preribosome"/>
    <property type="evidence" value="ECO:0007669"/>
    <property type="project" value="TreeGrafter"/>
</dbReference>
<dbReference type="AlphaFoldDB" id="A0AAN8NUI9"/>
<sequence length="706" mass="81047">MEKGSRKNNNRFKFIPFSERISSVNIDVFHRVPHRFEEESAEEFTYFHLALRKWTVLNLTGKWKAFRKEIGYNTQTLPQLLNSKEKIIDAFLRNIRLQDELSLQPVLELMVALVKDLRHEFYPFYSKILKELLHLLKFKDPDVLESTFTCLAYIYKYLFRELVKDLDKVLLDLVPLLNENNPDYVRDFAAQSFSFVARKVKDKEKLLSLVLYAVQTSPQISLGCSQLLFEMMKGIKGQTHSCAEELLCVLFSSLGKKDVPQKILFPLSSQIVTNYGNCIAPQHSILFNVILKNLKTKLEKDDLGGVTKLLRITRTALTCQSGGHLVESCLPEMVQLLVKCLSLETKIQSLASGICADMLNLRNLKMPQEFASRLITKVFQLHDTSILVEFVSETSNSFGFESSILGRAFQALATSDSHEFLHILTNVVVDKTKNKREKLDTFPVYPLMIHQNTKRIFDFTLEAINNFTKDNMNLKNLLCSLILIRHFDPIDRMSVTSLVLNVVKKLVDLLKSTEEKKVQILLVLCGALETLLYFKNEYGSSERLDSVALIQTLVEHLKNDKSLLVLKCLDLFLTLEHSFLSLEDDLYDELNMALQNWLLAPQTNCRIMALHTLQKLEESKSNNSAMIKTLQIALEAELISPTVLNYRDKIMLLEKLNFEGLALLTEEKHKFGTGKLRNVENEEMLSYSSFHPVFLKLFLISTGLHL</sequence>
<name>A0AAN8NUI9_POLSC</name>
<dbReference type="EMBL" id="JAWJWE010000036">
    <property type="protein sequence ID" value="KAK6629174.1"/>
    <property type="molecule type" value="Genomic_DNA"/>
</dbReference>
<dbReference type="InterPro" id="IPR016024">
    <property type="entry name" value="ARM-type_fold"/>
</dbReference>
<evidence type="ECO:0000313" key="1">
    <source>
        <dbReference type="EMBL" id="KAK6629174.1"/>
    </source>
</evidence>
<dbReference type="SUPFAM" id="SSF48371">
    <property type="entry name" value="ARM repeat"/>
    <property type="match status" value="1"/>
</dbReference>
<dbReference type="PANTHER" id="PTHR17695">
    <property type="entry name" value="SMALL SUBUNIT PROCESSOME COMPONENT 20 HOMOLOG"/>
    <property type="match status" value="1"/>
</dbReference>
<dbReference type="InterPro" id="IPR011989">
    <property type="entry name" value="ARM-like"/>
</dbReference>
<accession>A0AAN8NUI9</accession>
<dbReference type="Proteomes" id="UP001372834">
    <property type="component" value="Unassembled WGS sequence"/>
</dbReference>
<proteinExistence type="predicted"/>
<dbReference type="Gene3D" id="1.25.10.10">
    <property type="entry name" value="Leucine-rich Repeat Variant"/>
    <property type="match status" value="1"/>
</dbReference>
<protein>
    <submittedName>
        <fullName evidence="1">Uncharacterized protein</fullName>
    </submittedName>
</protein>
<dbReference type="InterPro" id="IPR052575">
    <property type="entry name" value="SSU_processome_comp_20"/>
</dbReference>
<dbReference type="PANTHER" id="PTHR17695:SF11">
    <property type="entry name" value="SMALL SUBUNIT PROCESSOME COMPONENT 20 HOMOLOG"/>
    <property type="match status" value="1"/>
</dbReference>
<dbReference type="GO" id="GO:0032040">
    <property type="term" value="C:small-subunit processome"/>
    <property type="evidence" value="ECO:0007669"/>
    <property type="project" value="TreeGrafter"/>
</dbReference>
<gene>
    <name evidence="1" type="ORF">RUM43_002991</name>
</gene>
<evidence type="ECO:0000313" key="2">
    <source>
        <dbReference type="Proteomes" id="UP001372834"/>
    </source>
</evidence>
<organism evidence="1 2">
    <name type="scientific">Polyplax serrata</name>
    <name type="common">Common mouse louse</name>
    <dbReference type="NCBI Taxonomy" id="468196"/>
    <lineage>
        <taxon>Eukaryota</taxon>
        <taxon>Metazoa</taxon>
        <taxon>Ecdysozoa</taxon>
        <taxon>Arthropoda</taxon>
        <taxon>Hexapoda</taxon>
        <taxon>Insecta</taxon>
        <taxon>Pterygota</taxon>
        <taxon>Neoptera</taxon>
        <taxon>Paraneoptera</taxon>
        <taxon>Psocodea</taxon>
        <taxon>Troctomorpha</taxon>
        <taxon>Phthiraptera</taxon>
        <taxon>Anoplura</taxon>
        <taxon>Polyplacidae</taxon>
        <taxon>Polyplax</taxon>
    </lineage>
</organism>
<reference evidence="1 2" key="1">
    <citation type="submission" date="2023-10" db="EMBL/GenBank/DDBJ databases">
        <title>Genomes of two closely related lineages of the louse Polyplax serrata with different host specificities.</title>
        <authorList>
            <person name="Martinu J."/>
            <person name="Tarabai H."/>
            <person name="Stefka J."/>
            <person name="Hypsa V."/>
        </authorList>
    </citation>
    <scope>NUCLEOTIDE SEQUENCE [LARGE SCALE GENOMIC DNA]</scope>
    <source>
        <strain evidence="1">HR10_N</strain>
    </source>
</reference>